<protein>
    <submittedName>
        <fullName evidence="1">Uncharacterized protein</fullName>
    </submittedName>
</protein>
<comment type="caution">
    <text evidence="1">The sequence shown here is derived from an EMBL/GenBank/DDBJ whole genome shotgun (WGS) entry which is preliminary data.</text>
</comment>
<dbReference type="Proteomes" id="UP000615326">
    <property type="component" value="Unassembled WGS sequence"/>
</dbReference>
<keyword evidence="2" id="KW-1185">Reference proteome</keyword>
<evidence type="ECO:0000313" key="2">
    <source>
        <dbReference type="Proteomes" id="UP000615326"/>
    </source>
</evidence>
<accession>A0ABX0KCI2</accession>
<reference evidence="1 2" key="1">
    <citation type="journal article" date="2020" name="Int. J. Syst. Evol. Microbiol.">
        <title>Novel acetic acid bacteria from cider fermentations: Acetobacter conturbans sp. nov. and Acetobacter fallax sp. nov.</title>
        <authorList>
            <person name="Sombolestani A.S."/>
            <person name="Cleenwerck I."/>
            <person name="Cnockaert M."/>
            <person name="Borremans W."/>
            <person name="Wieme A.D."/>
            <person name="De Vuyst L."/>
            <person name="Vandamme P."/>
        </authorList>
    </citation>
    <scope>NUCLEOTIDE SEQUENCE [LARGE SCALE GENOMIC DNA]</scope>
    <source>
        <strain evidence="1 2">LMG 1637</strain>
    </source>
</reference>
<dbReference type="EMBL" id="WOSW01000017">
    <property type="protein sequence ID" value="NHO32868.1"/>
    <property type="molecule type" value="Genomic_DNA"/>
</dbReference>
<evidence type="ECO:0000313" key="1">
    <source>
        <dbReference type="EMBL" id="NHO32868.1"/>
    </source>
</evidence>
<name>A0ABX0KCI2_9PROT</name>
<dbReference type="RefSeq" id="WP_206752437.1">
    <property type="nucleotide sequence ID" value="NZ_WOSX01000017.1"/>
</dbReference>
<gene>
    <name evidence="1" type="ORF">GOB84_09930</name>
</gene>
<proteinExistence type="predicted"/>
<organism evidence="1 2">
    <name type="scientific">Acetobacter fallax</name>
    <dbReference type="NCBI Taxonomy" id="1737473"/>
    <lineage>
        <taxon>Bacteria</taxon>
        <taxon>Pseudomonadati</taxon>
        <taxon>Pseudomonadota</taxon>
        <taxon>Alphaproteobacteria</taxon>
        <taxon>Acetobacterales</taxon>
        <taxon>Acetobacteraceae</taxon>
        <taxon>Acetobacter</taxon>
    </lineage>
</organism>
<sequence length="49" mass="5565">MRDRRVELRAKHAVSIFRMIRLTIAEEMIASVPVRRYGSIAGVAASLHE</sequence>